<evidence type="ECO:0000256" key="2">
    <source>
        <dbReference type="PROSITE-ProRule" id="PRU00335"/>
    </source>
</evidence>
<evidence type="ECO:0000256" key="1">
    <source>
        <dbReference type="ARBA" id="ARBA00023125"/>
    </source>
</evidence>
<dbReference type="RefSeq" id="WP_119015985.1">
    <property type="nucleotide sequence ID" value="NZ_QXEV01000006.1"/>
</dbReference>
<dbReference type="Proteomes" id="UP000266506">
    <property type="component" value="Unassembled WGS sequence"/>
</dbReference>
<accession>A0A397S556</accession>
<comment type="caution">
    <text evidence="4">The sequence shown here is derived from an EMBL/GenBank/DDBJ whole genome shotgun (WGS) entry which is preliminary data.</text>
</comment>
<dbReference type="PRINTS" id="PR00455">
    <property type="entry name" value="HTHTETR"/>
</dbReference>
<keyword evidence="1 2" id="KW-0238">DNA-binding</keyword>
<keyword evidence="5" id="KW-1185">Reference proteome</keyword>
<dbReference type="EMBL" id="QXEV01000006">
    <property type="protein sequence ID" value="RIA77851.1"/>
    <property type="molecule type" value="Genomic_DNA"/>
</dbReference>
<dbReference type="FunCoup" id="A0A397S556">
    <property type="interactions" value="67"/>
</dbReference>
<dbReference type="InterPro" id="IPR049149">
    <property type="entry name" value="TetR/AcrR_C"/>
</dbReference>
<dbReference type="InterPro" id="IPR009057">
    <property type="entry name" value="Homeodomain-like_sf"/>
</dbReference>
<proteinExistence type="predicted"/>
<dbReference type="Pfam" id="PF21303">
    <property type="entry name" value="TetR_C_39"/>
    <property type="match status" value="1"/>
</dbReference>
<dbReference type="InterPro" id="IPR001647">
    <property type="entry name" value="HTH_TetR"/>
</dbReference>
<dbReference type="PANTHER" id="PTHR43479">
    <property type="entry name" value="ACREF/ENVCD OPERON REPRESSOR-RELATED"/>
    <property type="match status" value="1"/>
</dbReference>
<name>A0A397S556_9MOLU</name>
<gene>
    <name evidence="4" type="ORF">EI71_00828</name>
</gene>
<reference evidence="4 5" key="1">
    <citation type="submission" date="2018-08" db="EMBL/GenBank/DDBJ databases">
        <title>Genomic Encyclopedia of Archaeal and Bacterial Type Strains, Phase II (KMG-II): from individual species to whole genera.</title>
        <authorList>
            <person name="Goeker M."/>
        </authorList>
    </citation>
    <scope>NUCLEOTIDE SEQUENCE [LARGE SCALE GENOMIC DNA]</scope>
    <source>
        <strain evidence="4 5">ATCC 27112</strain>
    </source>
</reference>
<dbReference type="InterPro" id="IPR023772">
    <property type="entry name" value="DNA-bd_HTH_TetR-type_CS"/>
</dbReference>
<dbReference type="PROSITE" id="PS50977">
    <property type="entry name" value="HTH_TETR_2"/>
    <property type="match status" value="1"/>
</dbReference>
<dbReference type="AlphaFoldDB" id="A0A397S556"/>
<dbReference type="SUPFAM" id="SSF46689">
    <property type="entry name" value="Homeodomain-like"/>
    <property type="match status" value="1"/>
</dbReference>
<dbReference type="InParanoid" id="A0A397S556"/>
<dbReference type="Pfam" id="PF00440">
    <property type="entry name" value="TetR_N"/>
    <property type="match status" value="1"/>
</dbReference>
<dbReference type="GO" id="GO:0003677">
    <property type="term" value="F:DNA binding"/>
    <property type="evidence" value="ECO:0007669"/>
    <property type="project" value="UniProtKB-UniRule"/>
</dbReference>
<sequence length="208" mass="23852">MRVVKDALERKNEILDVAEELFVTKGYDKTSTNDILERVDIARGTLYYHFKSKEDILNAIIERINLSLIAKAKAIAKDTSISIPDRIVMTIAGLNVDTEIGHEIIDEVHKPQNALMHQKMQNDLVGKIVPILTGLVIEGNEQKIFNVKYPKETVEMLILYSCIVFDDDYDDIKENKDKRIEAFLHNMECLFGAEKGSLQKVMIKLFRR</sequence>
<feature type="DNA-binding region" description="H-T-H motif" evidence="2">
    <location>
        <begin position="31"/>
        <end position="50"/>
    </location>
</feature>
<organism evidence="4 5">
    <name type="scientific">Anaeroplasma bactoclasticum</name>
    <dbReference type="NCBI Taxonomy" id="2088"/>
    <lineage>
        <taxon>Bacteria</taxon>
        <taxon>Bacillati</taxon>
        <taxon>Mycoplasmatota</taxon>
        <taxon>Mollicutes</taxon>
        <taxon>Anaeroplasmatales</taxon>
        <taxon>Anaeroplasmataceae</taxon>
        <taxon>Anaeroplasma</taxon>
    </lineage>
</organism>
<dbReference type="PROSITE" id="PS01081">
    <property type="entry name" value="HTH_TETR_1"/>
    <property type="match status" value="1"/>
</dbReference>
<feature type="domain" description="HTH tetR-type" evidence="3">
    <location>
        <begin position="8"/>
        <end position="68"/>
    </location>
</feature>
<dbReference type="InterPro" id="IPR050624">
    <property type="entry name" value="HTH-type_Tx_Regulator"/>
</dbReference>
<evidence type="ECO:0000313" key="5">
    <source>
        <dbReference type="Proteomes" id="UP000266506"/>
    </source>
</evidence>
<dbReference type="Gene3D" id="1.10.357.10">
    <property type="entry name" value="Tetracycline Repressor, domain 2"/>
    <property type="match status" value="1"/>
</dbReference>
<protein>
    <submittedName>
        <fullName evidence="4">TetR family transcriptional regulator</fullName>
    </submittedName>
</protein>
<dbReference type="OrthoDB" id="9808476at2"/>
<evidence type="ECO:0000313" key="4">
    <source>
        <dbReference type="EMBL" id="RIA77851.1"/>
    </source>
</evidence>
<evidence type="ECO:0000259" key="3">
    <source>
        <dbReference type="PROSITE" id="PS50977"/>
    </source>
</evidence>
<dbReference type="PANTHER" id="PTHR43479:SF11">
    <property type="entry name" value="ACREF_ENVCD OPERON REPRESSOR-RELATED"/>
    <property type="match status" value="1"/>
</dbReference>